<feature type="compositionally biased region" description="Low complexity" evidence="1">
    <location>
        <begin position="29"/>
        <end position="57"/>
    </location>
</feature>
<feature type="compositionally biased region" description="Basic and acidic residues" evidence="1">
    <location>
        <begin position="64"/>
        <end position="74"/>
    </location>
</feature>
<evidence type="ECO:0000256" key="1">
    <source>
        <dbReference type="SAM" id="MobiDB-lite"/>
    </source>
</evidence>
<dbReference type="EMBL" id="BSSA01000043">
    <property type="protein sequence ID" value="GLW75014.1"/>
    <property type="molecule type" value="Genomic_DNA"/>
</dbReference>
<reference evidence="2" key="1">
    <citation type="submission" date="2023-02" db="EMBL/GenBank/DDBJ databases">
        <title>Kitasatospora phosalacinea NBRC 14627.</title>
        <authorList>
            <person name="Ichikawa N."/>
            <person name="Sato H."/>
            <person name="Tonouchi N."/>
        </authorList>
    </citation>
    <scope>NUCLEOTIDE SEQUENCE</scope>
    <source>
        <strain evidence="2">NBRC 14627</strain>
    </source>
</reference>
<comment type="caution">
    <text evidence="2">The sequence shown here is derived from an EMBL/GenBank/DDBJ whole genome shotgun (WGS) entry which is preliminary data.</text>
</comment>
<protein>
    <submittedName>
        <fullName evidence="2">Uncharacterized protein</fullName>
    </submittedName>
</protein>
<proteinExistence type="predicted"/>
<name>A0A9W6QF73_9ACTN</name>
<dbReference type="AlphaFoldDB" id="A0A9W6QF73"/>
<sequence>MLVEELLAADNGGGLVDDDALAALAQRAAQRVAQPEAVQQAVPAARRSRPAPQDGDGAPPPHFPRAEKIGRRQDSPGYDPVVNSDAHEKDDQGGGQADQKLCEVCGTPLPRRQGRGRPARYCTDSASCRSKASRARQRTARLTDGQLLDALKAVAPMRPGAADAMPPGPLQRVAALGEALGGAAYHYAATVQADGASAQALERLRQVVALFSGQLLEAAEQAHRDALANPPIPLRAENGSAPRLVAARPGGPGGASRWGSGLDGAPISARNENRAPANESPILQRAENESAPRLVAARPGGPGGASRQGAAPAPAVPGFDGAPISARDENRPPVSEPPISQRAEKAADTTPPHAGTRYASDPLDRVPISRRGLGPTEYASVLTEIGPHWAIRGWYDQDHLCLIARGDELVGWVEEEPGSGWLAFVGLESSHTYLVDGQDRPVLLANARLAACALSLALRQDPART</sequence>
<gene>
    <name evidence="2" type="ORF">Kpho02_73110</name>
</gene>
<accession>A0A9W6QF73</accession>
<feature type="region of interest" description="Disordered" evidence="1">
    <location>
        <begin position="230"/>
        <end position="369"/>
    </location>
</feature>
<organism evidence="2 3">
    <name type="scientific">Kitasatospora phosalacinea</name>
    <dbReference type="NCBI Taxonomy" id="2065"/>
    <lineage>
        <taxon>Bacteria</taxon>
        <taxon>Bacillati</taxon>
        <taxon>Actinomycetota</taxon>
        <taxon>Actinomycetes</taxon>
        <taxon>Kitasatosporales</taxon>
        <taxon>Streptomycetaceae</taxon>
        <taxon>Kitasatospora</taxon>
    </lineage>
</organism>
<evidence type="ECO:0000313" key="3">
    <source>
        <dbReference type="Proteomes" id="UP001165041"/>
    </source>
</evidence>
<feature type="region of interest" description="Disordered" evidence="1">
    <location>
        <begin position="29"/>
        <end position="98"/>
    </location>
</feature>
<dbReference type="Proteomes" id="UP001165041">
    <property type="component" value="Unassembled WGS sequence"/>
</dbReference>
<evidence type="ECO:0000313" key="2">
    <source>
        <dbReference type="EMBL" id="GLW75014.1"/>
    </source>
</evidence>